<keyword evidence="3" id="KW-1185">Reference proteome</keyword>
<keyword evidence="1" id="KW-0472">Membrane</keyword>
<dbReference type="Proteomes" id="UP001518925">
    <property type="component" value="Unassembled WGS sequence"/>
</dbReference>
<keyword evidence="1" id="KW-1133">Transmembrane helix</keyword>
<keyword evidence="1" id="KW-0812">Transmembrane</keyword>
<sequence>MRFIVLFITSVFIVISSPVWKQTKVTEMEQLQHVPLGFPFSFMNQSTSLTPMPSDLPIYVSMMDIRENGIDDFSLFVLTVDVFIVFYGMYVVVKLLDRVRRL</sequence>
<evidence type="ECO:0000313" key="2">
    <source>
        <dbReference type="EMBL" id="MBM6617887.1"/>
    </source>
</evidence>
<gene>
    <name evidence="2" type="ORF">JR050_09425</name>
</gene>
<evidence type="ECO:0000256" key="1">
    <source>
        <dbReference type="SAM" id="Phobius"/>
    </source>
</evidence>
<organism evidence="2 3">
    <name type="scientific">Bacillus suaedaesalsae</name>
    <dbReference type="NCBI Taxonomy" id="2810349"/>
    <lineage>
        <taxon>Bacteria</taxon>
        <taxon>Bacillati</taxon>
        <taxon>Bacillota</taxon>
        <taxon>Bacilli</taxon>
        <taxon>Bacillales</taxon>
        <taxon>Bacillaceae</taxon>
        <taxon>Bacillus</taxon>
    </lineage>
</organism>
<comment type="caution">
    <text evidence="2">The sequence shown here is derived from an EMBL/GenBank/DDBJ whole genome shotgun (WGS) entry which is preliminary data.</text>
</comment>
<dbReference type="RefSeq" id="WP_204203246.1">
    <property type="nucleotide sequence ID" value="NZ_JAFELM010000028.1"/>
</dbReference>
<protein>
    <submittedName>
        <fullName evidence="2">Uncharacterized protein</fullName>
    </submittedName>
</protein>
<reference evidence="2 3" key="1">
    <citation type="submission" date="2021-02" db="EMBL/GenBank/DDBJ databases">
        <title>Bacillus sp. RD4P76, an endophyte from a halophyte.</title>
        <authorList>
            <person name="Sun J.-Q."/>
        </authorList>
    </citation>
    <scope>NUCLEOTIDE SEQUENCE [LARGE SCALE GENOMIC DNA]</scope>
    <source>
        <strain evidence="2 3">RD4P76</strain>
    </source>
</reference>
<dbReference type="EMBL" id="JAFELM010000028">
    <property type="protein sequence ID" value="MBM6617887.1"/>
    <property type="molecule type" value="Genomic_DNA"/>
</dbReference>
<evidence type="ECO:0000313" key="3">
    <source>
        <dbReference type="Proteomes" id="UP001518925"/>
    </source>
</evidence>
<name>A0ABS2DHD6_9BACI</name>
<feature type="transmembrane region" description="Helical" evidence="1">
    <location>
        <begin position="73"/>
        <end position="93"/>
    </location>
</feature>
<proteinExistence type="predicted"/>
<accession>A0ABS2DHD6</accession>